<keyword evidence="1" id="KW-0614">Plasmid</keyword>
<dbReference type="EMBL" id="LT984814">
    <property type="protein sequence ID" value="SPD68397.1"/>
    <property type="molecule type" value="Genomic_DNA"/>
</dbReference>
<protein>
    <submittedName>
        <fullName evidence="1">Uncharacterized protein</fullName>
    </submittedName>
</protein>
<evidence type="ECO:0000313" key="2">
    <source>
        <dbReference type="Proteomes" id="UP000254259"/>
    </source>
</evidence>
<reference evidence="1 2" key="1">
    <citation type="submission" date="2018-01" db="EMBL/GenBank/DDBJ databases">
        <authorList>
            <person name="Clerissi C."/>
        </authorList>
    </citation>
    <scope>NUCLEOTIDE SEQUENCE [LARGE SCALE GENOMIC DNA]</scope>
    <source>
        <strain evidence="1">Cupriavidus taiwanensis SWF 66322</strain>
        <plasmid evidence="2">cbm2636_mp</plasmid>
    </source>
</reference>
<dbReference type="AlphaFoldDB" id="A0A9Q7XVA9"/>
<sequence>MSSAASSRIHAGLSSKWMLKGFISRANQWPRADWLIRGTNQSSRECADRL</sequence>
<organism evidence="1 2">
    <name type="scientific">Cupriavidus taiwanensis</name>
    <dbReference type="NCBI Taxonomy" id="164546"/>
    <lineage>
        <taxon>Bacteria</taxon>
        <taxon>Pseudomonadati</taxon>
        <taxon>Pseudomonadota</taxon>
        <taxon>Betaproteobacteria</taxon>
        <taxon>Burkholderiales</taxon>
        <taxon>Burkholderiaceae</taxon>
        <taxon>Cupriavidus</taxon>
    </lineage>
</organism>
<geneLocation type="plasmid" evidence="2">
    <name>cbm2636_mp</name>
</geneLocation>
<name>A0A9Q7XVA9_9BURK</name>
<accession>A0A9Q7XVA9</accession>
<proteinExistence type="predicted"/>
<dbReference type="Proteomes" id="UP000254259">
    <property type="component" value="Plasmid CBM2636_mp"/>
</dbReference>
<evidence type="ECO:0000313" key="1">
    <source>
        <dbReference type="EMBL" id="SPD68397.1"/>
    </source>
</evidence>
<gene>
    <name evidence="1" type="ORF">CBM2636_MP21247</name>
</gene>